<feature type="coiled-coil region" evidence="2">
    <location>
        <begin position="70"/>
        <end position="148"/>
    </location>
</feature>
<dbReference type="InterPro" id="IPR027267">
    <property type="entry name" value="AH/BAR_dom_sf"/>
</dbReference>
<evidence type="ECO:0000313" key="4">
    <source>
        <dbReference type="EMBL" id="RUP42939.1"/>
    </source>
</evidence>
<dbReference type="AlphaFoldDB" id="A0A433CWH7"/>
<feature type="region of interest" description="Disordered" evidence="3">
    <location>
        <begin position="414"/>
        <end position="470"/>
    </location>
</feature>
<dbReference type="PANTHER" id="PTHR12832:SF11">
    <property type="entry name" value="LD23868P"/>
    <property type="match status" value="1"/>
</dbReference>
<keyword evidence="5" id="KW-1185">Reference proteome</keyword>
<dbReference type="Gene3D" id="1.20.1270.60">
    <property type="entry name" value="Arfaptin homology (AH) domain/BAR domain"/>
    <property type="match status" value="1"/>
</dbReference>
<sequence>MEPGFYIVDILPLRHTSGRPHHLEERFSTHDYAATTVDDARVKREAILEARRSKLAARASLARDVELRNRELTERKRYRLQNNLRVAERNRNGILERQRQQCRFAVEKAKEVARLQQIRRLAEKERQRSELERRLRITEQRRAKLLSVPKSKLLANNSGDKVITHRKFRRDASVRHEQWRKKYLDPIVESFLRSGISLEMAARMGFPALVRHLKSPELIGITSRLLGRMHKYAAKAGDGTAAVVDVEVVKAAEASRVFLSAYMLTAHPREILSEVGEPEQMADANSHLLDGIQALLASAKTMLNAFEQWLNQNPTEQTPQTLAEFDECWNTYYSLFEAWKSKDTEQLVTNMIAHYIEMGQLWESVRDRASSADWQQQLDEQRTQLRDRIAKVGGEAAMERLAEVERRINAAREALENRRRHDSVNPEIPPSPTPRPQAESRNNPVPSIPTVSPPTSPRIPSSPRLGSPSGTQFIASAEQLARLMSAYAPPGPMSNEQLAHEVVMDPDFKIERKRNEMEDRIRDIATKAFFDAMREDFENEEYSRWAPGLLGDIKERLLALAPPNSAIRTEINEVLDIELITQQIGKDVFDVRKCLAYVIATMRKLCAPIRDQVVNDLAKINDLPNSFQHILELLDLMNLDLVNFRLRVLRPYLKSTAIDYERTKFSEALRSGQTGLSRTRDWLKSAVKSLQDIAAQRNPENVDRPENRVRYEHVYNDALLSYLFSTTLIDRLNVPETLVLDVDRLASYQNEIQAITITAALLMLCKNFAAPDDPIRRDPASPALRRLRDKIFALLLRGDTTIDGLSLEIAATVSPSASLPPERQALIRSMVDKTISYKDTVYSLLSRRLQSVLRAHLQTGQFAKKETITSHGFEWVRKELEKLSGKIYVLAKHNREVYAQWYDQIIGEVMEEEATTRAST</sequence>
<comment type="similarity">
    <text evidence="1">Belongs to the TCP11 family.</text>
</comment>
<comment type="caution">
    <text evidence="4">The sequence shown here is derived from an EMBL/GenBank/DDBJ whole genome shotgun (WGS) entry which is preliminary data.</text>
</comment>
<proteinExistence type="inferred from homology"/>
<dbReference type="GO" id="GO:0010737">
    <property type="term" value="P:protein kinase A signaling"/>
    <property type="evidence" value="ECO:0007669"/>
    <property type="project" value="TreeGrafter"/>
</dbReference>
<accession>A0A433CWH7</accession>
<reference evidence="4 5" key="1">
    <citation type="journal article" date="2018" name="New Phytol.">
        <title>Phylogenomics of Endogonaceae and evolution of mycorrhizas within Mucoromycota.</title>
        <authorList>
            <person name="Chang Y."/>
            <person name="Desiro A."/>
            <person name="Na H."/>
            <person name="Sandor L."/>
            <person name="Lipzen A."/>
            <person name="Clum A."/>
            <person name="Barry K."/>
            <person name="Grigoriev I.V."/>
            <person name="Martin F.M."/>
            <person name="Stajich J.E."/>
            <person name="Smith M.E."/>
            <person name="Bonito G."/>
            <person name="Spatafora J.W."/>
        </authorList>
    </citation>
    <scope>NUCLEOTIDE SEQUENCE [LARGE SCALE GENOMIC DNA]</scope>
    <source>
        <strain evidence="4 5">GMNB39</strain>
    </source>
</reference>
<dbReference type="Proteomes" id="UP000268093">
    <property type="component" value="Unassembled WGS sequence"/>
</dbReference>
<dbReference type="OrthoDB" id="276323at2759"/>
<keyword evidence="2" id="KW-0175">Coiled coil</keyword>
<feature type="compositionally biased region" description="Basic and acidic residues" evidence="3">
    <location>
        <begin position="414"/>
        <end position="424"/>
    </location>
</feature>
<dbReference type="Pfam" id="PF05794">
    <property type="entry name" value="Tcp11"/>
    <property type="match status" value="1"/>
</dbReference>
<dbReference type="EMBL" id="RBNI01012078">
    <property type="protein sequence ID" value="RUP42939.1"/>
    <property type="molecule type" value="Genomic_DNA"/>
</dbReference>
<evidence type="ECO:0000256" key="2">
    <source>
        <dbReference type="SAM" id="Coils"/>
    </source>
</evidence>
<dbReference type="PANTHER" id="PTHR12832">
    <property type="entry name" value="TESTIS-SPECIFIC PROTEIN PBS13 T-COMPLEX 11"/>
    <property type="match status" value="1"/>
</dbReference>
<name>A0A433CWH7_9FUNG</name>
<gene>
    <name evidence="4" type="ORF">BC936DRAFT_137868</name>
</gene>
<evidence type="ECO:0000313" key="5">
    <source>
        <dbReference type="Proteomes" id="UP000268093"/>
    </source>
</evidence>
<dbReference type="InterPro" id="IPR008862">
    <property type="entry name" value="Tcp11"/>
</dbReference>
<protein>
    <submittedName>
        <fullName evidence="4">T-complex protein 11-domain-containing protein</fullName>
    </submittedName>
</protein>
<evidence type="ECO:0000256" key="3">
    <source>
        <dbReference type="SAM" id="MobiDB-lite"/>
    </source>
</evidence>
<evidence type="ECO:0000256" key="1">
    <source>
        <dbReference type="ARBA" id="ARBA00010954"/>
    </source>
</evidence>
<organism evidence="4 5">
    <name type="scientific">Jimgerdemannia flammicorona</name>
    <dbReference type="NCBI Taxonomy" id="994334"/>
    <lineage>
        <taxon>Eukaryota</taxon>
        <taxon>Fungi</taxon>
        <taxon>Fungi incertae sedis</taxon>
        <taxon>Mucoromycota</taxon>
        <taxon>Mucoromycotina</taxon>
        <taxon>Endogonomycetes</taxon>
        <taxon>Endogonales</taxon>
        <taxon>Endogonaceae</taxon>
        <taxon>Jimgerdemannia</taxon>
    </lineage>
</organism>